<gene>
    <name evidence="3" type="ORF">H5V45_15395</name>
</gene>
<comment type="caution">
    <text evidence="3">The sequence shown here is derived from an EMBL/GenBank/DDBJ whole genome shotgun (WGS) entry which is preliminary data.</text>
</comment>
<organism evidence="3 4">
    <name type="scientific">Nocardioides luti</name>
    <dbReference type="NCBI Taxonomy" id="2761101"/>
    <lineage>
        <taxon>Bacteria</taxon>
        <taxon>Bacillati</taxon>
        <taxon>Actinomycetota</taxon>
        <taxon>Actinomycetes</taxon>
        <taxon>Propionibacteriales</taxon>
        <taxon>Nocardioidaceae</taxon>
        <taxon>Nocardioides</taxon>
    </lineage>
</organism>
<sequence length="376" mass="39949">MTSTEIRESLTHVGAAVEVPVVDRVAFQARVRAERRRRTAGRSLVAAAAAVTVVGSALAVTSTGGGAGPDRDRFTDPAGAPNPAPATLSSGRVPLALEGRLQELLPDGGSYATDQRVEEVLGSGPDGVVVIDGDSRLQLLPVDADGRPGDARPLAGGDPVQRAWLDKTGEFLGYVDLGNRLHLRAVVSDRDTESVPLLDQQTRLMATDGTRWVEDEGDRLSLRLPDQSFEIDSNGDPLRAELAGDTLAVHTRTGIEFYDSADGTRRLGNLGGTTGSLSPDGTTYAAGRDDVERDQGMRPALFLVDTRTGDQTRGFTGYAADMTALALTWQDEDDFLVLASSSVRTGNHVLYACSVTSRACEERFDDPTGTLRIASQ</sequence>
<dbReference type="SUPFAM" id="SSF82171">
    <property type="entry name" value="DPP6 N-terminal domain-like"/>
    <property type="match status" value="1"/>
</dbReference>
<keyword evidence="2" id="KW-1133">Transmembrane helix</keyword>
<dbReference type="EMBL" id="JACKXE010000001">
    <property type="protein sequence ID" value="MBB6628710.1"/>
    <property type="molecule type" value="Genomic_DNA"/>
</dbReference>
<name>A0A7X0VBR9_9ACTN</name>
<feature type="region of interest" description="Disordered" evidence="1">
    <location>
        <begin position="61"/>
        <end position="90"/>
    </location>
</feature>
<keyword evidence="2" id="KW-0812">Transmembrane</keyword>
<evidence type="ECO:0000313" key="3">
    <source>
        <dbReference type="EMBL" id="MBB6628710.1"/>
    </source>
</evidence>
<evidence type="ECO:0000313" key="4">
    <source>
        <dbReference type="Proteomes" id="UP000523955"/>
    </source>
</evidence>
<evidence type="ECO:0000256" key="1">
    <source>
        <dbReference type="SAM" id="MobiDB-lite"/>
    </source>
</evidence>
<keyword evidence="2" id="KW-0472">Membrane</keyword>
<reference evidence="3 4" key="1">
    <citation type="submission" date="2020-08" db="EMBL/GenBank/DDBJ databases">
        <authorList>
            <person name="Seo M.-J."/>
        </authorList>
    </citation>
    <scope>NUCLEOTIDE SEQUENCE [LARGE SCALE GENOMIC DNA]</scope>
    <source>
        <strain evidence="3 4">KIGAM211</strain>
    </source>
</reference>
<feature type="transmembrane region" description="Helical" evidence="2">
    <location>
        <begin position="40"/>
        <end position="60"/>
    </location>
</feature>
<evidence type="ECO:0000256" key="2">
    <source>
        <dbReference type="SAM" id="Phobius"/>
    </source>
</evidence>
<keyword evidence="4" id="KW-1185">Reference proteome</keyword>
<accession>A0A7X0VBR9</accession>
<dbReference type="RefSeq" id="WP_185253736.1">
    <property type="nucleotide sequence ID" value="NZ_JACKXE010000001.1"/>
</dbReference>
<protein>
    <submittedName>
        <fullName evidence="3">Uncharacterized protein</fullName>
    </submittedName>
</protein>
<dbReference type="Proteomes" id="UP000523955">
    <property type="component" value="Unassembled WGS sequence"/>
</dbReference>
<dbReference type="AlphaFoldDB" id="A0A7X0VBR9"/>
<proteinExistence type="predicted"/>